<reference evidence="2" key="2">
    <citation type="submission" date="2025-08" db="UniProtKB">
        <authorList>
            <consortium name="RefSeq"/>
        </authorList>
    </citation>
    <scope>IDENTIFICATION</scope>
    <source>
        <tissue evidence="2">Leaf</tissue>
    </source>
</reference>
<accession>A0AC58TPI9</accession>
<protein>
    <submittedName>
        <fullName evidence="2">Uncharacterized protein LOC142176005</fullName>
    </submittedName>
</protein>
<sequence length="311" mass="35245">MVGGTMILDRSHPLYLHPSDGPGSMSVGILLTGMENYTLWTRAIKVALLGKNKLCLVDGSTSKADFGPTLAHQWDRCNAIVTSWLMSNVSQHLLTDVLFSANAETVWAQLKEHFDKVNASRLYYLHKEIFTSTQGVSFVSVYFTKLTDLWAEYDLILPPPPAKDYFEQLECQRLLQFLMGLNDNFEQARSQIRMMPNVPSINQAYAMVLQDESRRQISGTNFGTTGHIEPTAMFTAQSGGKQKRNYTLECDFCHMKRHIRDACYKLMKCDCCLKKGHLKENCYKLLGYPPDFKTKRKANSTVFGSDINAPQ</sequence>
<reference evidence="1" key="1">
    <citation type="journal article" date="2014" name="Nat. Commun.">
        <title>The tobacco genome sequence and its comparison with those of tomato and potato.</title>
        <authorList>
            <person name="Sierro N."/>
            <person name="Battey J.N."/>
            <person name="Ouadi S."/>
            <person name="Bakaher N."/>
            <person name="Bovet L."/>
            <person name="Willig A."/>
            <person name="Goepfert S."/>
            <person name="Peitsch M.C."/>
            <person name="Ivanov N.V."/>
        </authorList>
    </citation>
    <scope>NUCLEOTIDE SEQUENCE [LARGE SCALE GENOMIC DNA]</scope>
</reference>
<keyword evidence="1" id="KW-1185">Reference proteome</keyword>
<proteinExistence type="predicted"/>
<evidence type="ECO:0000313" key="2">
    <source>
        <dbReference type="RefSeq" id="XP_075099137.1"/>
    </source>
</evidence>
<name>A0AC58TPI9_TOBAC</name>
<gene>
    <name evidence="2" type="primary">LOC142176005</name>
</gene>
<dbReference type="RefSeq" id="XP_075099137.1">
    <property type="nucleotide sequence ID" value="XM_075243036.1"/>
</dbReference>
<evidence type="ECO:0000313" key="1">
    <source>
        <dbReference type="Proteomes" id="UP000790787"/>
    </source>
</evidence>
<dbReference type="Proteomes" id="UP000790787">
    <property type="component" value="Chromosome 22"/>
</dbReference>
<organism evidence="1 2">
    <name type="scientific">Nicotiana tabacum</name>
    <name type="common">Common tobacco</name>
    <dbReference type="NCBI Taxonomy" id="4097"/>
    <lineage>
        <taxon>Eukaryota</taxon>
        <taxon>Viridiplantae</taxon>
        <taxon>Streptophyta</taxon>
        <taxon>Embryophyta</taxon>
        <taxon>Tracheophyta</taxon>
        <taxon>Spermatophyta</taxon>
        <taxon>Magnoliopsida</taxon>
        <taxon>eudicotyledons</taxon>
        <taxon>Gunneridae</taxon>
        <taxon>Pentapetalae</taxon>
        <taxon>asterids</taxon>
        <taxon>lamiids</taxon>
        <taxon>Solanales</taxon>
        <taxon>Solanaceae</taxon>
        <taxon>Nicotianoideae</taxon>
        <taxon>Nicotianeae</taxon>
        <taxon>Nicotiana</taxon>
    </lineage>
</organism>